<sequence>MKGLGHYRIGSSPTKAMMPWFGPGQITKTKLKRNKGNYRDCLGLGPWAVVASPWPEPQATFCAQALLFKGWVGPIEWGLARPLSTLPPVSPRACWRLERISDLDKPEVRAI</sequence>
<dbReference type="EMBL" id="KI395898">
    <property type="protein sequence ID" value="ERM97644.1"/>
    <property type="molecule type" value="Genomic_DNA"/>
</dbReference>
<name>W1NS79_AMBTC</name>
<dbReference type="AlphaFoldDB" id="W1NS79"/>
<reference evidence="2" key="1">
    <citation type="journal article" date="2013" name="Science">
        <title>The Amborella genome and the evolution of flowering plants.</title>
        <authorList>
            <consortium name="Amborella Genome Project"/>
        </authorList>
    </citation>
    <scope>NUCLEOTIDE SEQUENCE [LARGE SCALE GENOMIC DNA]</scope>
</reference>
<proteinExistence type="predicted"/>
<organism evidence="1 2">
    <name type="scientific">Amborella trichopoda</name>
    <dbReference type="NCBI Taxonomy" id="13333"/>
    <lineage>
        <taxon>Eukaryota</taxon>
        <taxon>Viridiplantae</taxon>
        <taxon>Streptophyta</taxon>
        <taxon>Embryophyta</taxon>
        <taxon>Tracheophyta</taxon>
        <taxon>Spermatophyta</taxon>
        <taxon>Magnoliopsida</taxon>
        <taxon>Amborellales</taxon>
        <taxon>Amborellaceae</taxon>
        <taxon>Amborella</taxon>
    </lineage>
</organism>
<accession>W1NS79</accession>
<dbReference type="Proteomes" id="UP000017836">
    <property type="component" value="Unassembled WGS sequence"/>
</dbReference>
<dbReference type="Gramene" id="ERM97644">
    <property type="protein sequence ID" value="ERM97644"/>
    <property type="gene ID" value="AMTR_s00130p00052290"/>
</dbReference>
<evidence type="ECO:0000313" key="2">
    <source>
        <dbReference type="Proteomes" id="UP000017836"/>
    </source>
</evidence>
<evidence type="ECO:0000313" key="1">
    <source>
        <dbReference type="EMBL" id="ERM97644.1"/>
    </source>
</evidence>
<keyword evidence="2" id="KW-1185">Reference proteome</keyword>
<dbReference type="HOGENOM" id="CLU_2161834_0_0_1"/>
<protein>
    <submittedName>
        <fullName evidence="1">Uncharacterized protein</fullName>
    </submittedName>
</protein>
<gene>
    <name evidence="1" type="ORF">AMTR_s00130p00052290</name>
</gene>